<proteinExistence type="predicted"/>
<dbReference type="SMR" id="B4K9N1"/>
<keyword evidence="4" id="KW-1015">Disulfide bond</keyword>
<feature type="domain" description="Chitin-binding type-2" evidence="6">
    <location>
        <begin position="447"/>
        <end position="501"/>
    </location>
</feature>
<dbReference type="GO" id="GO:0005576">
    <property type="term" value="C:extracellular region"/>
    <property type="evidence" value="ECO:0007669"/>
    <property type="project" value="InterPro"/>
</dbReference>
<evidence type="ECO:0000256" key="2">
    <source>
        <dbReference type="ARBA" id="ARBA00022729"/>
    </source>
</evidence>
<dbReference type="InterPro" id="IPR002557">
    <property type="entry name" value="Chitin-bd_dom"/>
</dbReference>
<feature type="domain" description="Chitin-binding type-2" evidence="6">
    <location>
        <begin position="226"/>
        <end position="278"/>
    </location>
</feature>
<feature type="domain" description="Chitin-binding type-2" evidence="6">
    <location>
        <begin position="170"/>
        <end position="224"/>
    </location>
</feature>
<feature type="domain" description="Chitin-binding type-2" evidence="6">
    <location>
        <begin position="503"/>
        <end position="547"/>
    </location>
</feature>
<dbReference type="OMA" id="KCAKGSF"/>
<dbReference type="InterPro" id="IPR051940">
    <property type="entry name" value="Chitin_bind-dev_reg"/>
</dbReference>
<keyword evidence="2" id="KW-0732">Signal</keyword>
<gene>
    <name evidence="7" type="primary">Dmoj\GI24300</name>
    <name evidence="7" type="ORF">Dmoj_GI24300</name>
</gene>
<dbReference type="PhylomeDB" id="B4K9N1"/>
<dbReference type="Pfam" id="PF01607">
    <property type="entry name" value="CBM_14"/>
    <property type="match status" value="10"/>
</dbReference>
<evidence type="ECO:0000259" key="6">
    <source>
        <dbReference type="PROSITE" id="PS50940"/>
    </source>
</evidence>
<feature type="domain" description="Chitin-binding type-2" evidence="6">
    <location>
        <begin position="2"/>
        <end position="56"/>
    </location>
</feature>
<dbReference type="InterPro" id="IPR036508">
    <property type="entry name" value="Chitin-bd_dom_sf"/>
</dbReference>
<keyword evidence="5" id="KW-0325">Glycoprotein</keyword>
<organism evidence="7 8">
    <name type="scientific">Drosophila mojavensis</name>
    <name type="common">Fruit fly</name>
    <dbReference type="NCBI Taxonomy" id="7230"/>
    <lineage>
        <taxon>Eukaryota</taxon>
        <taxon>Metazoa</taxon>
        <taxon>Ecdysozoa</taxon>
        <taxon>Arthropoda</taxon>
        <taxon>Hexapoda</taxon>
        <taxon>Insecta</taxon>
        <taxon>Pterygota</taxon>
        <taxon>Neoptera</taxon>
        <taxon>Endopterygota</taxon>
        <taxon>Diptera</taxon>
        <taxon>Brachycera</taxon>
        <taxon>Muscomorpha</taxon>
        <taxon>Ephydroidea</taxon>
        <taxon>Drosophilidae</taxon>
        <taxon>Drosophila</taxon>
    </lineage>
</organism>
<keyword evidence="3" id="KW-0677">Repeat</keyword>
<keyword evidence="8" id="KW-1185">Reference proteome</keyword>
<dbReference type="AlphaFoldDB" id="B4K9N1"/>
<evidence type="ECO:0000313" key="7">
    <source>
        <dbReference type="EMBL" id="EDW14506.1"/>
    </source>
</evidence>
<dbReference type="PANTHER" id="PTHR23301">
    <property type="entry name" value="CHITIN BINDING PERITROPHIN-A"/>
    <property type="match status" value="1"/>
</dbReference>
<dbReference type="KEGG" id="dmo:Dmoj_GI24300"/>
<dbReference type="OrthoDB" id="7250310at2759"/>
<dbReference type="PANTHER" id="PTHR23301:SF106">
    <property type="entry name" value="CHITIN-BINDING TYPE-2 DOMAIN-CONTAINING PROTEIN-RELATED"/>
    <property type="match status" value="1"/>
</dbReference>
<keyword evidence="1" id="KW-0147">Chitin-binding</keyword>
<evidence type="ECO:0000256" key="5">
    <source>
        <dbReference type="ARBA" id="ARBA00023180"/>
    </source>
</evidence>
<dbReference type="HOGENOM" id="CLU_420514_0_0_1"/>
<dbReference type="SUPFAM" id="SSF57625">
    <property type="entry name" value="Invertebrate chitin-binding proteins"/>
    <property type="match status" value="10"/>
</dbReference>
<dbReference type="GO" id="GO:0008061">
    <property type="term" value="F:chitin binding"/>
    <property type="evidence" value="ECO:0007669"/>
    <property type="project" value="UniProtKB-KW"/>
</dbReference>
<dbReference type="SMART" id="SM00494">
    <property type="entry name" value="ChtBD2"/>
    <property type="match status" value="10"/>
</dbReference>
<dbReference type="InParanoid" id="B4K9N1"/>
<feature type="domain" description="Chitin-binding type-2" evidence="6">
    <location>
        <begin position="336"/>
        <end position="390"/>
    </location>
</feature>
<accession>B4K9N1</accession>
<sequence>MRSKCLEGTVKSHAEDCSRYWQCLNGETLIQSCPTQSYFDPAWEVCVIDVSGRCVAAAAQCAEGQIEVIPGNNCGYFRCVNGSLEETKCQLGSYFNASLKLCEIDENRICNTENESCTEGFVQADPMNCAGYLRCVDGSLVEEQCTIGSYFNADFKICEIDEKGNCIPMERKCREGSIEEDPEDCGGYLRCVDGRLVEEKCAKGSSFNAELKICQIDENGICIPKSERCTEGSLKEDPEDCAGYLKCVDGILVKGKCAKGSFFNADLKICETDENGICDPKQCSEGSIQADPKDCSGYLMCVDGNLIEKKCAKGSFFNAYLKICEIDENGNCDPNNDKCTEGSLEADPKDCSGYLICVDGNLIEEKCAKGSFFNAALKICEMDENGVCIRSLERCFENELGEIPENRCGYLRCTYGNLIQFDCSNGRYYNSSLEACVIDENGLCAGLKECDNSETRIDPDDCAGYLQCIDGKMVKRLCSYGSYFHTALHSCVVDDEGVCVPLWDHCKEGEREADPEDFASYLECIDGDFMPQRCESGSYFNADIKSCIVDVLGRAA</sequence>
<protein>
    <recommendedName>
        <fullName evidence="6">Chitin-binding type-2 domain-containing protein</fullName>
    </recommendedName>
</protein>
<evidence type="ECO:0000256" key="1">
    <source>
        <dbReference type="ARBA" id="ARBA00022669"/>
    </source>
</evidence>
<feature type="domain" description="Chitin-binding type-2" evidence="6">
    <location>
        <begin position="392"/>
        <end position="446"/>
    </location>
</feature>
<feature type="domain" description="Chitin-binding type-2" evidence="6">
    <location>
        <begin position="114"/>
        <end position="168"/>
    </location>
</feature>
<evidence type="ECO:0000256" key="3">
    <source>
        <dbReference type="ARBA" id="ARBA00022737"/>
    </source>
</evidence>
<dbReference type="eggNOG" id="ENOG502SF2Q">
    <property type="taxonomic scope" value="Eukaryota"/>
</dbReference>
<dbReference type="Proteomes" id="UP000009192">
    <property type="component" value="Unassembled WGS sequence"/>
</dbReference>
<dbReference type="Gene3D" id="2.170.140.10">
    <property type="entry name" value="Chitin binding domain"/>
    <property type="match status" value="9"/>
</dbReference>
<dbReference type="PROSITE" id="PS50940">
    <property type="entry name" value="CHIT_BIND_II"/>
    <property type="match status" value="10"/>
</dbReference>
<name>B4K9N1_DROMO</name>
<feature type="domain" description="Chitin-binding type-2" evidence="6">
    <location>
        <begin position="280"/>
        <end position="334"/>
    </location>
</feature>
<reference evidence="7 8" key="1">
    <citation type="journal article" date="2007" name="Nature">
        <title>Evolution of genes and genomes on the Drosophila phylogeny.</title>
        <authorList>
            <consortium name="Drosophila 12 Genomes Consortium"/>
            <person name="Clark A.G."/>
            <person name="Eisen M.B."/>
            <person name="Smith D.R."/>
            <person name="Bergman C.M."/>
            <person name="Oliver B."/>
            <person name="Markow T.A."/>
            <person name="Kaufman T.C."/>
            <person name="Kellis M."/>
            <person name="Gelbart W."/>
            <person name="Iyer V.N."/>
            <person name="Pollard D.A."/>
            <person name="Sackton T.B."/>
            <person name="Larracuente A.M."/>
            <person name="Singh N.D."/>
            <person name="Abad J.P."/>
            <person name="Abt D.N."/>
            <person name="Adryan B."/>
            <person name="Aguade M."/>
            <person name="Akashi H."/>
            <person name="Anderson W.W."/>
            <person name="Aquadro C.F."/>
            <person name="Ardell D.H."/>
            <person name="Arguello R."/>
            <person name="Artieri C.G."/>
            <person name="Barbash D.A."/>
            <person name="Barker D."/>
            <person name="Barsanti P."/>
            <person name="Batterham P."/>
            <person name="Batzoglou S."/>
            <person name="Begun D."/>
            <person name="Bhutkar A."/>
            <person name="Blanco E."/>
            <person name="Bosak S.A."/>
            <person name="Bradley R.K."/>
            <person name="Brand A.D."/>
            <person name="Brent M.R."/>
            <person name="Brooks A.N."/>
            <person name="Brown R.H."/>
            <person name="Butlin R.K."/>
            <person name="Caggese C."/>
            <person name="Calvi B.R."/>
            <person name="Bernardo de Carvalho A."/>
            <person name="Caspi A."/>
            <person name="Castrezana S."/>
            <person name="Celniker S.E."/>
            <person name="Chang J.L."/>
            <person name="Chapple C."/>
            <person name="Chatterji S."/>
            <person name="Chinwalla A."/>
            <person name="Civetta A."/>
            <person name="Clifton S.W."/>
            <person name="Comeron J.M."/>
            <person name="Costello J.C."/>
            <person name="Coyne J.A."/>
            <person name="Daub J."/>
            <person name="David R.G."/>
            <person name="Delcher A.L."/>
            <person name="Delehaunty K."/>
            <person name="Do C.B."/>
            <person name="Ebling H."/>
            <person name="Edwards K."/>
            <person name="Eickbush T."/>
            <person name="Evans J.D."/>
            <person name="Filipski A."/>
            <person name="Findeiss S."/>
            <person name="Freyhult E."/>
            <person name="Fulton L."/>
            <person name="Fulton R."/>
            <person name="Garcia A.C."/>
            <person name="Gardiner A."/>
            <person name="Garfield D.A."/>
            <person name="Garvin B.E."/>
            <person name="Gibson G."/>
            <person name="Gilbert D."/>
            <person name="Gnerre S."/>
            <person name="Godfrey J."/>
            <person name="Good R."/>
            <person name="Gotea V."/>
            <person name="Gravely B."/>
            <person name="Greenberg A.J."/>
            <person name="Griffiths-Jones S."/>
            <person name="Gross S."/>
            <person name="Guigo R."/>
            <person name="Gustafson E.A."/>
            <person name="Haerty W."/>
            <person name="Hahn M.W."/>
            <person name="Halligan D.L."/>
            <person name="Halpern A.L."/>
            <person name="Halter G.M."/>
            <person name="Han M.V."/>
            <person name="Heger A."/>
            <person name="Hillier L."/>
            <person name="Hinrichs A.S."/>
            <person name="Holmes I."/>
            <person name="Hoskins R.A."/>
            <person name="Hubisz M.J."/>
            <person name="Hultmark D."/>
            <person name="Huntley M.A."/>
            <person name="Jaffe D.B."/>
            <person name="Jagadeeshan S."/>
            <person name="Jeck W.R."/>
            <person name="Johnson J."/>
            <person name="Jones C.D."/>
            <person name="Jordan W.C."/>
            <person name="Karpen G.H."/>
            <person name="Kataoka E."/>
            <person name="Keightley P.D."/>
            <person name="Kheradpour P."/>
            <person name="Kirkness E.F."/>
            <person name="Koerich L.B."/>
            <person name="Kristiansen K."/>
            <person name="Kudrna D."/>
            <person name="Kulathinal R.J."/>
            <person name="Kumar S."/>
            <person name="Kwok R."/>
            <person name="Lander E."/>
            <person name="Langley C.H."/>
            <person name="Lapoint R."/>
            <person name="Lazzaro B.P."/>
            <person name="Lee S.J."/>
            <person name="Levesque L."/>
            <person name="Li R."/>
            <person name="Lin C.F."/>
            <person name="Lin M.F."/>
            <person name="Lindblad-Toh K."/>
            <person name="Llopart A."/>
            <person name="Long M."/>
            <person name="Low L."/>
            <person name="Lozovsky E."/>
            <person name="Lu J."/>
            <person name="Luo M."/>
            <person name="Machado C.A."/>
            <person name="Makalowski W."/>
            <person name="Marzo M."/>
            <person name="Matsuda M."/>
            <person name="Matzkin L."/>
            <person name="McAllister B."/>
            <person name="McBride C.S."/>
            <person name="McKernan B."/>
            <person name="McKernan K."/>
            <person name="Mendez-Lago M."/>
            <person name="Minx P."/>
            <person name="Mollenhauer M.U."/>
            <person name="Montooth K."/>
            <person name="Mount S.M."/>
            <person name="Mu X."/>
            <person name="Myers E."/>
            <person name="Negre B."/>
            <person name="Newfeld S."/>
            <person name="Nielsen R."/>
            <person name="Noor M.A."/>
            <person name="O'Grady P."/>
            <person name="Pachter L."/>
            <person name="Papaceit M."/>
            <person name="Parisi M.J."/>
            <person name="Parisi M."/>
            <person name="Parts L."/>
            <person name="Pedersen J.S."/>
            <person name="Pesole G."/>
            <person name="Phillippy A.M."/>
            <person name="Ponting C.P."/>
            <person name="Pop M."/>
            <person name="Porcelli D."/>
            <person name="Powell J.R."/>
            <person name="Prohaska S."/>
            <person name="Pruitt K."/>
            <person name="Puig M."/>
            <person name="Quesneville H."/>
            <person name="Ram K.R."/>
            <person name="Rand D."/>
            <person name="Rasmussen M.D."/>
            <person name="Reed L.K."/>
            <person name="Reenan R."/>
            <person name="Reily A."/>
            <person name="Remington K.A."/>
            <person name="Rieger T.T."/>
            <person name="Ritchie M.G."/>
            <person name="Robin C."/>
            <person name="Rogers Y.H."/>
            <person name="Rohde C."/>
            <person name="Rozas J."/>
            <person name="Rubenfield M.J."/>
            <person name="Ruiz A."/>
            <person name="Russo S."/>
            <person name="Salzberg S.L."/>
            <person name="Sanchez-Gracia A."/>
            <person name="Saranga D.J."/>
            <person name="Sato H."/>
            <person name="Schaeffer S.W."/>
            <person name="Schatz M.C."/>
            <person name="Schlenke T."/>
            <person name="Schwartz R."/>
            <person name="Segarra C."/>
            <person name="Singh R.S."/>
            <person name="Sirot L."/>
            <person name="Sirota M."/>
            <person name="Sisneros N.B."/>
            <person name="Smith C.D."/>
            <person name="Smith T.F."/>
            <person name="Spieth J."/>
            <person name="Stage D.E."/>
            <person name="Stark A."/>
            <person name="Stephan W."/>
            <person name="Strausberg R.L."/>
            <person name="Strempel S."/>
            <person name="Sturgill D."/>
            <person name="Sutton G."/>
            <person name="Sutton G.G."/>
            <person name="Tao W."/>
            <person name="Teichmann S."/>
            <person name="Tobari Y.N."/>
            <person name="Tomimura Y."/>
            <person name="Tsolas J.M."/>
            <person name="Valente V.L."/>
            <person name="Venter E."/>
            <person name="Venter J.C."/>
            <person name="Vicario S."/>
            <person name="Vieira F.G."/>
            <person name="Vilella A.J."/>
            <person name="Villasante A."/>
            <person name="Walenz B."/>
            <person name="Wang J."/>
            <person name="Wasserman M."/>
            <person name="Watts T."/>
            <person name="Wilson D."/>
            <person name="Wilson R.K."/>
            <person name="Wing R.A."/>
            <person name="Wolfner M.F."/>
            <person name="Wong A."/>
            <person name="Wong G.K."/>
            <person name="Wu C.I."/>
            <person name="Wu G."/>
            <person name="Yamamoto D."/>
            <person name="Yang H.P."/>
            <person name="Yang S.P."/>
            <person name="Yorke J.A."/>
            <person name="Yoshida K."/>
            <person name="Zdobnov E."/>
            <person name="Zhang P."/>
            <person name="Zhang Y."/>
            <person name="Zimin A.V."/>
            <person name="Baldwin J."/>
            <person name="Abdouelleil A."/>
            <person name="Abdulkadir J."/>
            <person name="Abebe A."/>
            <person name="Abera B."/>
            <person name="Abreu J."/>
            <person name="Acer S.C."/>
            <person name="Aftuck L."/>
            <person name="Alexander A."/>
            <person name="An P."/>
            <person name="Anderson E."/>
            <person name="Anderson S."/>
            <person name="Arachi H."/>
            <person name="Azer M."/>
            <person name="Bachantsang P."/>
            <person name="Barry A."/>
            <person name="Bayul T."/>
            <person name="Berlin A."/>
            <person name="Bessette D."/>
            <person name="Bloom T."/>
            <person name="Blye J."/>
            <person name="Boguslavskiy L."/>
            <person name="Bonnet C."/>
            <person name="Boukhgalter B."/>
            <person name="Bourzgui I."/>
            <person name="Brown A."/>
            <person name="Cahill P."/>
            <person name="Channer S."/>
            <person name="Cheshatsang Y."/>
            <person name="Chuda L."/>
            <person name="Citroen M."/>
            <person name="Collymore A."/>
            <person name="Cooke P."/>
            <person name="Costello M."/>
            <person name="D'Aco K."/>
            <person name="Daza R."/>
            <person name="De Haan G."/>
            <person name="DeGray S."/>
            <person name="DeMaso C."/>
            <person name="Dhargay N."/>
            <person name="Dooley K."/>
            <person name="Dooley E."/>
            <person name="Doricent M."/>
            <person name="Dorje P."/>
            <person name="Dorjee K."/>
            <person name="Dupes A."/>
            <person name="Elong R."/>
            <person name="Falk J."/>
            <person name="Farina A."/>
            <person name="Faro S."/>
            <person name="Ferguson D."/>
            <person name="Fisher S."/>
            <person name="Foley C.D."/>
            <person name="Franke A."/>
            <person name="Friedrich D."/>
            <person name="Gadbois L."/>
            <person name="Gearin G."/>
            <person name="Gearin C.R."/>
            <person name="Giannoukos G."/>
            <person name="Goode T."/>
            <person name="Graham J."/>
            <person name="Grandbois E."/>
            <person name="Grewal S."/>
            <person name="Gyaltsen K."/>
            <person name="Hafez N."/>
            <person name="Hagos B."/>
            <person name="Hall J."/>
            <person name="Henson C."/>
            <person name="Hollinger A."/>
            <person name="Honan T."/>
            <person name="Huard M.D."/>
            <person name="Hughes L."/>
            <person name="Hurhula B."/>
            <person name="Husby M.E."/>
            <person name="Kamat A."/>
            <person name="Kanga B."/>
            <person name="Kashin S."/>
            <person name="Khazanovich D."/>
            <person name="Kisner P."/>
            <person name="Lance K."/>
            <person name="Lara M."/>
            <person name="Lee W."/>
            <person name="Lennon N."/>
            <person name="Letendre F."/>
            <person name="LeVine R."/>
            <person name="Lipovsky A."/>
            <person name="Liu X."/>
            <person name="Liu J."/>
            <person name="Liu S."/>
            <person name="Lokyitsang T."/>
            <person name="Lokyitsang Y."/>
            <person name="Lubonja R."/>
            <person name="Lui A."/>
            <person name="MacDonald P."/>
            <person name="Magnisalis V."/>
            <person name="Maru K."/>
            <person name="Matthews C."/>
            <person name="McCusker W."/>
            <person name="McDonough S."/>
            <person name="Mehta T."/>
            <person name="Meldrim J."/>
            <person name="Meneus L."/>
            <person name="Mihai O."/>
            <person name="Mihalev A."/>
            <person name="Mihova T."/>
            <person name="Mittelman R."/>
            <person name="Mlenga V."/>
            <person name="Montmayeur A."/>
            <person name="Mulrain L."/>
            <person name="Navidi A."/>
            <person name="Naylor J."/>
            <person name="Negash T."/>
            <person name="Nguyen T."/>
            <person name="Nguyen N."/>
            <person name="Nicol R."/>
            <person name="Norbu C."/>
            <person name="Norbu N."/>
            <person name="Novod N."/>
            <person name="O'Neill B."/>
            <person name="Osman S."/>
            <person name="Markiewicz E."/>
            <person name="Oyono O.L."/>
            <person name="Patti C."/>
            <person name="Phunkhang P."/>
            <person name="Pierre F."/>
            <person name="Priest M."/>
            <person name="Raghuraman S."/>
            <person name="Rege F."/>
            <person name="Reyes R."/>
            <person name="Rise C."/>
            <person name="Rogov P."/>
            <person name="Ross K."/>
            <person name="Ryan E."/>
            <person name="Settipalli S."/>
            <person name="Shea T."/>
            <person name="Sherpa N."/>
            <person name="Shi L."/>
            <person name="Shih D."/>
            <person name="Sparrow T."/>
            <person name="Spaulding J."/>
            <person name="Stalker J."/>
            <person name="Stange-Thomann N."/>
            <person name="Stavropoulos S."/>
            <person name="Stone C."/>
            <person name="Strader C."/>
            <person name="Tesfaye S."/>
            <person name="Thomson T."/>
            <person name="Thoulutsang Y."/>
            <person name="Thoulutsang D."/>
            <person name="Topham K."/>
            <person name="Topping I."/>
            <person name="Tsamla T."/>
            <person name="Vassiliev H."/>
            <person name="Vo A."/>
            <person name="Wangchuk T."/>
            <person name="Wangdi T."/>
            <person name="Weiand M."/>
            <person name="Wilkinson J."/>
            <person name="Wilson A."/>
            <person name="Yadav S."/>
            <person name="Young G."/>
            <person name="Yu Q."/>
            <person name="Zembek L."/>
            <person name="Zhong D."/>
            <person name="Zimmer A."/>
            <person name="Zwirko Z."/>
            <person name="Jaffe D.B."/>
            <person name="Alvarez P."/>
            <person name="Brockman W."/>
            <person name="Butler J."/>
            <person name="Chin C."/>
            <person name="Gnerre S."/>
            <person name="Grabherr M."/>
            <person name="Kleber M."/>
            <person name="Mauceli E."/>
            <person name="MacCallum I."/>
        </authorList>
    </citation>
    <scope>NUCLEOTIDE SEQUENCE [LARGE SCALE GENOMIC DNA]</scope>
    <source>
        <strain evidence="8">Tucson 15081-1352.22</strain>
    </source>
</reference>
<evidence type="ECO:0000313" key="8">
    <source>
        <dbReference type="Proteomes" id="UP000009192"/>
    </source>
</evidence>
<evidence type="ECO:0000256" key="4">
    <source>
        <dbReference type="ARBA" id="ARBA00023157"/>
    </source>
</evidence>
<dbReference type="EMBL" id="CH933806">
    <property type="protein sequence ID" value="EDW14506.1"/>
    <property type="molecule type" value="Genomic_DNA"/>
</dbReference>
<feature type="domain" description="Chitin-binding type-2" evidence="6">
    <location>
        <begin position="58"/>
        <end position="112"/>
    </location>
</feature>